<dbReference type="UniPathway" id="UPA00345"/>
<evidence type="ECO:0000259" key="11">
    <source>
        <dbReference type="SMART" id="SM01185"/>
    </source>
</evidence>
<dbReference type="InterPro" id="IPR013185">
    <property type="entry name" value="Transl_elong_KOW-like"/>
</dbReference>
<evidence type="ECO:0000259" key="10">
    <source>
        <dbReference type="SMART" id="SM00841"/>
    </source>
</evidence>
<proteinExistence type="inferred from homology"/>
<comment type="function">
    <text evidence="7">Involved in peptide bond synthesis. Stimulates efficient translation and peptide-bond synthesis on native or reconstituted 70S ribosomes in vitro. Probably functions indirectly by altering the affinity of the ribosome for aminoacyl-tRNA, thus increasing their reactivity as acceptors for peptidyl transferase.</text>
</comment>
<dbReference type="GO" id="GO:0003746">
    <property type="term" value="F:translation elongation factor activity"/>
    <property type="evidence" value="ECO:0007669"/>
    <property type="project" value="UniProtKB-UniRule"/>
</dbReference>
<dbReference type="GO" id="GO:0043043">
    <property type="term" value="P:peptide biosynthetic process"/>
    <property type="evidence" value="ECO:0007669"/>
    <property type="project" value="InterPro"/>
</dbReference>
<evidence type="ECO:0000256" key="9">
    <source>
        <dbReference type="RuleBase" id="RU004389"/>
    </source>
</evidence>
<keyword evidence="4 7" id="KW-0963">Cytoplasm</keyword>
<dbReference type="PANTHER" id="PTHR30053:SF12">
    <property type="entry name" value="ELONGATION FACTOR P (EF-P) FAMILY PROTEIN"/>
    <property type="match status" value="1"/>
</dbReference>
<accession>A0A7S6WRQ7</accession>
<dbReference type="SMART" id="SM00841">
    <property type="entry name" value="Elong-fact-P_C"/>
    <property type="match status" value="1"/>
</dbReference>
<dbReference type="PANTHER" id="PTHR30053">
    <property type="entry name" value="ELONGATION FACTOR P"/>
    <property type="match status" value="1"/>
</dbReference>
<reference evidence="12 13" key="1">
    <citation type="submission" date="2020-09" db="EMBL/GenBank/DDBJ databases">
        <title>Characterization of Treponema spp. from bovine digital dermatitis in Korea.</title>
        <authorList>
            <person name="Espiritu H.M."/>
            <person name="Cho Y.I."/>
            <person name="Mamuad L."/>
        </authorList>
    </citation>
    <scope>NUCLEOTIDE SEQUENCE [LARGE SCALE GENOMIC DNA]</scope>
    <source>
        <strain evidence="12 13">KS1</strain>
    </source>
</reference>
<dbReference type="NCBIfam" id="TIGR00038">
    <property type="entry name" value="efp"/>
    <property type="match status" value="1"/>
</dbReference>
<dbReference type="InterPro" id="IPR011768">
    <property type="entry name" value="Transl_elongation_fac_P"/>
</dbReference>
<evidence type="ECO:0000256" key="4">
    <source>
        <dbReference type="ARBA" id="ARBA00022490"/>
    </source>
</evidence>
<protein>
    <recommendedName>
        <fullName evidence="7 8">Elongation factor P</fullName>
        <shortName evidence="7">EF-P</shortName>
    </recommendedName>
</protein>
<dbReference type="FunFam" id="2.40.50.140:FF:000004">
    <property type="entry name" value="Elongation factor P"/>
    <property type="match status" value="1"/>
</dbReference>
<dbReference type="Gene3D" id="2.40.50.140">
    <property type="entry name" value="Nucleic acid-binding proteins"/>
    <property type="match status" value="2"/>
</dbReference>
<dbReference type="Pfam" id="PF09285">
    <property type="entry name" value="Elong-fact-P_C"/>
    <property type="match status" value="1"/>
</dbReference>
<dbReference type="CDD" id="cd04470">
    <property type="entry name" value="S1_EF-P_repeat_1"/>
    <property type="match status" value="1"/>
</dbReference>
<evidence type="ECO:0000256" key="7">
    <source>
        <dbReference type="HAMAP-Rule" id="MF_00141"/>
    </source>
</evidence>
<dbReference type="Pfam" id="PF08207">
    <property type="entry name" value="EFP_N"/>
    <property type="match status" value="1"/>
</dbReference>
<dbReference type="EMBL" id="CP061839">
    <property type="protein sequence ID" value="QOW62070.1"/>
    <property type="molecule type" value="Genomic_DNA"/>
</dbReference>
<feature type="domain" description="Elongation factor P C-terminal" evidence="10">
    <location>
        <begin position="129"/>
        <end position="184"/>
    </location>
</feature>
<keyword evidence="5 7" id="KW-0251">Elongation factor</keyword>
<dbReference type="PIRSF" id="PIRSF005901">
    <property type="entry name" value="EF-P"/>
    <property type="match status" value="1"/>
</dbReference>
<gene>
    <name evidence="7 12" type="primary">efp</name>
    <name evidence="12" type="ORF">IFE08_07005</name>
</gene>
<dbReference type="InterPro" id="IPR014722">
    <property type="entry name" value="Rib_uL2_dom2"/>
</dbReference>
<dbReference type="Pfam" id="PF01132">
    <property type="entry name" value="EFP"/>
    <property type="match status" value="1"/>
</dbReference>
<evidence type="ECO:0000256" key="1">
    <source>
        <dbReference type="ARBA" id="ARBA00004496"/>
    </source>
</evidence>
<evidence type="ECO:0000256" key="6">
    <source>
        <dbReference type="ARBA" id="ARBA00022917"/>
    </source>
</evidence>
<dbReference type="NCBIfam" id="NF001810">
    <property type="entry name" value="PRK00529.1"/>
    <property type="match status" value="1"/>
</dbReference>
<dbReference type="FunFam" id="2.40.50.140:FF:000009">
    <property type="entry name" value="Elongation factor P"/>
    <property type="match status" value="1"/>
</dbReference>
<dbReference type="SUPFAM" id="SSF50249">
    <property type="entry name" value="Nucleic acid-binding proteins"/>
    <property type="match status" value="2"/>
</dbReference>
<dbReference type="Proteomes" id="UP000593915">
    <property type="component" value="Chromosome"/>
</dbReference>
<evidence type="ECO:0000256" key="5">
    <source>
        <dbReference type="ARBA" id="ARBA00022768"/>
    </source>
</evidence>
<dbReference type="SMART" id="SM01185">
    <property type="entry name" value="EFP"/>
    <property type="match status" value="1"/>
</dbReference>
<organism evidence="12 13">
    <name type="scientific">Treponema pedis</name>
    <dbReference type="NCBI Taxonomy" id="409322"/>
    <lineage>
        <taxon>Bacteria</taxon>
        <taxon>Pseudomonadati</taxon>
        <taxon>Spirochaetota</taxon>
        <taxon>Spirochaetia</taxon>
        <taxon>Spirochaetales</taxon>
        <taxon>Treponemataceae</taxon>
        <taxon>Treponema</taxon>
    </lineage>
</organism>
<dbReference type="InterPro" id="IPR008991">
    <property type="entry name" value="Translation_prot_SH3-like_sf"/>
</dbReference>
<sequence length="187" mass="21071">MIRGGDIAKGTVLLNKGTPYLVVEREFVNPGKGAAFARVKMKNLRDGSVLMQTIKTADTVEDATVDTHKCQYQYKDGDNFMFMDTETFDSISVPSDTIGEKEYYLREGDEYDILIWENEPIDVRIPAKMIFIVEQSENYIKGDTVSGATKPIVTETGLVVRVPLFIKQGEKILVNTETNEYQERVNG</sequence>
<dbReference type="InterPro" id="IPR001059">
    <property type="entry name" value="Transl_elong_P/YeiP_cen"/>
</dbReference>
<dbReference type="GeneID" id="301090332"/>
<keyword evidence="6 7" id="KW-0648">Protein biosynthesis</keyword>
<feature type="domain" description="Translation elongation factor P/YeiP central" evidence="11">
    <location>
        <begin position="67"/>
        <end position="121"/>
    </location>
</feature>
<dbReference type="InterPro" id="IPR020599">
    <property type="entry name" value="Transl_elong_fac_P/YeiP"/>
</dbReference>
<comment type="similarity">
    <text evidence="3 7 9">Belongs to the elongation factor P family.</text>
</comment>
<comment type="subcellular location">
    <subcellularLocation>
        <location evidence="1 7">Cytoplasm</location>
    </subcellularLocation>
</comment>
<evidence type="ECO:0000313" key="12">
    <source>
        <dbReference type="EMBL" id="QOW62070.1"/>
    </source>
</evidence>
<dbReference type="AlphaFoldDB" id="A0A7S6WRQ7"/>
<dbReference type="InterPro" id="IPR015365">
    <property type="entry name" value="Elong-fact-P_C"/>
</dbReference>
<dbReference type="SUPFAM" id="SSF50104">
    <property type="entry name" value="Translation proteins SH3-like domain"/>
    <property type="match status" value="1"/>
</dbReference>
<evidence type="ECO:0000256" key="2">
    <source>
        <dbReference type="ARBA" id="ARBA00004815"/>
    </source>
</evidence>
<dbReference type="GO" id="GO:0005829">
    <property type="term" value="C:cytosol"/>
    <property type="evidence" value="ECO:0007669"/>
    <property type="project" value="UniProtKB-ARBA"/>
</dbReference>
<evidence type="ECO:0000256" key="3">
    <source>
        <dbReference type="ARBA" id="ARBA00009479"/>
    </source>
</evidence>
<dbReference type="Gene3D" id="2.30.30.30">
    <property type="match status" value="1"/>
</dbReference>
<evidence type="ECO:0000256" key="8">
    <source>
        <dbReference type="NCBIfam" id="TIGR00038"/>
    </source>
</evidence>
<name>A0A7S6WRQ7_9SPIR</name>
<dbReference type="FunFam" id="2.30.30.30:FF:000003">
    <property type="entry name" value="Elongation factor P"/>
    <property type="match status" value="1"/>
</dbReference>
<dbReference type="InterPro" id="IPR012340">
    <property type="entry name" value="NA-bd_OB-fold"/>
</dbReference>
<dbReference type="HAMAP" id="MF_00141">
    <property type="entry name" value="EF_P"/>
    <property type="match status" value="1"/>
</dbReference>
<dbReference type="RefSeq" id="WP_020965606.1">
    <property type="nucleotide sequence ID" value="NZ_CP045670.1"/>
</dbReference>
<evidence type="ECO:0000313" key="13">
    <source>
        <dbReference type="Proteomes" id="UP000593915"/>
    </source>
</evidence>
<comment type="pathway">
    <text evidence="2 7">Protein biosynthesis; polypeptide chain elongation.</text>
</comment>
<dbReference type="CDD" id="cd05794">
    <property type="entry name" value="S1_EF-P_repeat_2"/>
    <property type="match status" value="1"/>
</dbReference>